<evidence type="ECO:0000313" key="2">
    <source>
        <dbReference type="Proteomes" id="UP000035287"/>
    </source>
</evidence>
<gene>
    <name evidence="1" type="ORF">AB433_07585</name>
</gene>
<dbReference type="STRING" id="1348774.AB433_07585"/>
<dbReference type="OrthoDB" id="7542335at2"/>
<dbReference type="EMBL" id="CP011770">
    <property type="protein sequence ID" value="AKM09877.1"/>
    <property type="molecule type" value="Genomic_DNA"/>
</dbReference>
<dbReference type="KEGG" id="cna:AB433_07585"/>
<organism evidence="1 2">
    <name type="scientific">Croceicoccus naphthovorans</name>
    <dbReference type="NCBI Taxonomy" id="1348774"/>
    <lineage>
        <taxon>Bacteria</taxon>
        <taxon>Pseudomonadati</taxon>
        <taxon>Pseudomonadota</taxon>
        <taxon>Alphaproteobacteria</taxon>
        <taxon>Sphingomonadales</taxon>
        <taxon>Erythrobacteraceae</taxon>
        <taxon>Croceicoccus</taxon>
    </lineage>
</organism>
<evidence type="ECO:0000313" key="1">
    <source>
        <dbReference type="EMBL" id="AKM09877.1"/>
    </source>
</evidence>
<sequence>MSDFLTRNRLVTAKVEATSGTDAVPAPATDAVLVEEPRANPNLELEQTDEVTGSLDTTQSIVGGGFMERTHRFFAKGSGTPGTAPEYTPYLQAAGLAETILAADLDDTAQAGAPSTITLAAGAPSTDLTGFVITLDGGTGSGQTRVITAYNTGTKVATVMPAWDTEPDATSEYVVHAGNLFVPASTALKTITDYLYKKNAGAGNAILEKLTGAAANLSFAVQTRQTGKFTATLRGKLADPADVANPTGAVFDAVRPRPLRAADAFLDDQRVCFRNFTLDFGNEIVMSDCPGETYGYEPARITRRKPTGRINPQTLTLTARNAFADMVAGTQRKLWLNWGETPGNRVSMLLPSIVYTGKEDDDLDGISADGLPFEPYGPDSWLYYLVY</sequence>
<dbReference type="RefSeq" id="WP_047820561.1">
    <property type="nucleotide sequence ID" value="NZ_CP011770.1"/>
</dbReference>
<dbReference type="PATRIC" id="fig|1348774.3.peg.1590"/>
<dbReference type="AlphaFoldDB" id="A0A0G3XF89"/>
<protein>
    <submittedName>
        <fullName evidence="1">Uncharacterized protein</fullName>
    </submittedName>
</protein>
<dbReference type="Proteomes" id="UP000035287">
    <property type="component" value="Chromosome"/>
</dbReference>
<name>A0A0G3XF89_9SPHN</name>
<reference evidence="1 2" key="1">
    <citation type="submission" date="2015-06" db="EMBL/GenBank/DDBJ databases">
        <authorList>
            <person name="Zeng Y."/>
            <person name="Huang Y."/>
        </authorList>
    </citation>
    <scope>NUCLEOTIDE SEQUENCE [LARGE SCALE GENOMIC DNA]</scope>
    <source>
        <strain evidence="1 2">PQ-2</strain>
    </source>
</reference>
<accession>A0A0G3XF89</accession>
<proteinExistence type="predicted"/>
<keyword evidence="2" id="KW-1185">Reference proteome</keyword>